<feature type="domain" description="Reverse transcriptase Ty1/copia-type" evidence="1">
    <location>
        <begin position="55"/>
        <end position="145"/>
    </location>
</feature>
<gene>
    <name evidence="2" type="ORF">F511_01048</name>
</gene>
<dbReference type="SUPFAM" id="SSF56672">
    <property type="entry name" value="DNA/RNA polymerases"/>
    <property type="match status" value="1"/>
</dbReference>
<protein>
    <submittedName>
        <fullName evidence="2">Cyanohydrin beta-glucosyltransferase-like</fullName>
    </submittedName>
</protein>
<sequence>MVTRASRGIYKPNPRYAFLLVGADIPREPRSVKTALQQTEWRAAMLDELAALNHNQTWTLVPRAPHMHVVGSKWVFKTKLKADGTLDRLKARLVAKGYHQIDGIDYVETFSPVIKPGTIRLVLSLDMVQRWDIRQLDVKNAFLHG</sequence>
<dbReference type="GO" id="GO:0016740">
    <property type="term" value="F:transferase activity"/>
    <property type="evidence" value="ECO:0007669"/>
    <property type="project" value="UniProtKB-KW"/>
</dbReference>
<keyword evidence="2" id="KW-0808">Transferase</keyword>
<name>A0A2Z7ALW9_9LAMI</name>
<organism evidence="2 3">
    <name type="scientific">Dorcoceras hygrometricum</name>
    <dbReference type="NCBI Taxonomy" id="472368"/>
    <lineage>
        <taxon>Eukaryota</taxon>
        <taxon>Viridiplantae</taxon>
        <taxon>Streptophyta</taxon>
        <taxon>Embryophyta</taxon>
        <taxon>Tracheophyta</taxon>
        <taxon>Spermatophyta</taxon>
        <taxon>Magnoliopsida</taxon>
        <taxon>eudicotyledons</taxon>
        <taxon>Gunneridae</taxon>
        <taxon>Pentapetalae</taxon>
        <taxon>asterids</taxon>
        <taxon>lamiids</taxon>
        <taxon>Lamiales</taxon>
        <taxon>Gesneriaceae</taxon>
        <taxon>Didymocarpoideae</taxon>
        <taxon>Trichosporeae</taxon>
        <taxon>Loxocarpinae</taxon>
        <taxon>Dorcoceras</taxon>
    </lineage>
</organism>
<dbReference type="InterPro" id="IPR013103">
    <property type="entry name" value="RVT_2"/>
</dbReference>
<dbReference type="EMBL" id="KV016225">
    <property type="protein sequence ID" value="KZV20191.1"/>
    <property type="molecule type" value="Genomic_DNA"/>
</dbReference>
<keyword evidence="3" id="KW-1185">Reference proteome</keyword>
<evidence type="ECO:0000313" key="3">
    <source>
        <dbReference type="Proteomes" id="UP000250235"/>
    </source>
</evidence>
<evidence type="ECO:0000259" key="1">
    <source>
        <dbReference type="Pfam" id="PF07727"/>
    </source>
</evidence>
<accession>A0A2Z7ALW9</accession>
<dbReference type="Proteomes" id="UP000250235">
    <property type="component" value="Unassembled WGS sequence"/>
</dbReference>
<reference evidence="2 3" key="1">
    <citation type="journal article" date="2015" name="Proc. Natl. Acad. Sci. U.S.A.">
        <title>The resurrection genome of Boea hygrometrica: A blueprint for survival of dehydration.</title>
        <authorList>
            <person name="Xiao L."/>
            <person name="Yang G."/>
            <person name="Zhang L."/>
            <person name="Yang X."/>
            <person name="Zhao S."/>
            <person name="Ji Z."/>
            <person name="Zhou Q."/>
            <person name="Hu M."/>
            <person name="Wang Y."/>
            <person name="Chen M."/>
            <person name="Xu Y."/>
            <person name="Jin H."/>
            <person name="Xiao X."/>
            <person name="Hu G."/>
            <person name="Bao F."/>
            <person name="Hu Y."/>
            <person name="Wan P."/>
            <person name="Li L."/>
            <person name="Deng X."/>
            <person name="Kuang T."/>
            <person name="Xiang C."/>
            <person name="Zhu J.K."/>
            <person name="Oliver M.J."/>
            <person name="He Y."/>
        </authorList>
    </citation>
    <scope>NUCLEOTIDE SEQUENCE [LARGE SCALE GENOMIC DNA]</scope>
    <source>
        <strain evidence="3">cv. XS01</strain>
    </source>
</reference>
<dbReference type="InterPro" id="IPR043502">
    <property type="entry name" value="DNA/RNA_pol_sf"/>
</dbReference>
<proteinExistence type="predicted"/>
<evidence type="ECO:0000313" key="2">
    <source>
        <dbReference type="EMBL" id="KZV20191.1"/>
    </source>
</evidence>
<dbReference type="AlphaFoldDB" id="A0A2Z7ALW9"/>
<dbReference type="OrthoDB" id="912875at2759"/>
<dbReference type="Pfam" id="PF07727">
    <property type="entry name" value="RVT_2"/>
    <property type="match status" value="1"/>
</dbReference>